<keyword evidence="3" id="KW-1185">Reference proteome</keyword>
<evidence type="ECO:0000313" key="2">
    <source>
        <dbReference type="EMBL" id="QNQ08214.1"/>
    </source>
</evidence>
<dbReference type="EMBL" id="CP061038">
    <property type="protein sequence ID" value="QNQ08214.1"/>
    <property type="molecule type" value="Genomic_DNA"/>
</dbReference>
<feature type="transmembrane region" description="Helical" evidence="1">
    <location>
        <begin position="44"/>
        <end position="74"/>
    </location>
</feature>
<dbReference type="Pfam" id="PF05437">
    <property type="entry name" value="AzlD"/>
    <property type="match status" value="1"/>
</dbReference>
<dbReference type="Proteomes" id="UP000516148">
    <property type="component" value="Chromosome"/>
</dbReference>
<dbReference type="KEGG" id="spap:H3Z74_15750"/>
<organism evidence="2 3">
    <name type="scientific">Sphingomonas alpina</name>
    <dbReference type="NCBI Taxonomy" id="653931"/>
    <lineage>
        <taxon>Bacteria</taxon>
        <taxon>Pseudomonadati</taxon>
        <taxon>Pseudomonadota</taxon>
        <taxon>Alphaproteobacteria</taxon>
        <taxon>Sphingomonadales</taxon>
        <taxon>Sphingomonadaceae</taxon>
        <taxon>Sphingomonas</taxon>
    </lineage>
</organism>
<gene>
    <name evidence="2" type="ORF">H3Z74_15750</name>
</gene>
<keyword evidence="1" id="KW-0472">Membrane</keyword>
<sequence length="94" mass="9725">MTALAIGMMALATYATRILGAWLVATNRVPEPVRRLLDHLATCTLAAFVVPVILAGDVALAAGVAGAMVAMLIWRSPLLSMGIAVVGTALVRLI</sequence>
<keyword evidence="1" id="KW-1133">Transmembrane helix</keyword>
<dbReference type="RefSeq" id="WP_187760543.1">
    <property type="nucleotide sequence ID" value="NZ_CP061038.1"/>
</dbReference>
<keyword evidence="1" id="KW-0812">Transmembrane</keyword>
<name>A0A7H0LEW1_9SPHN</name>
<dbReference type="AlphaFoldDB" id="A0A7H0LEW1"/>
<protein>
    <submittedName>
        <fullName evidence="2">AzlD domain-containing protein</fullName>
    </submittedName>
</protein>
<proteinExistence type="predicted"/>
<dbReference type="InterPro" id="IPR008407">
    <property type="entry name" value="Brnchd-chn_aa_trnsp_AzlD"/>
</dbReference>
<accession>A0A7H0LEW1</accession>
<evidence type="ECO:0000256" key="1">
    <source>
        <dbReference type="SAM" id="Phobius"/>
    </source>
</evidence>
<reference evidence="2 3" key="1">
    <citation type="submission" date="2020-09" db="EMBL/GenBank/DDBJ databases">
        <title>Sphingomonas sp., a new species isolated from pork steak.</title>
        <authorList>
            <person name="Heidler von Heilborn D."/>
        </authorList>
    </citation>
    <scope>NUCLEOTIDE SEQUENCE [LARGE SCALE GENOMIC DNA]</scope>
    <source>
        <strain evidence="3">S8-3T</strain>
    </source>
</reference>
<evidence type="ECO:0000313" key="3">
    <source>
        <dbReference type="Proteomes" id="UP000516148"/>
    </source>
</evidence>